<feature type="transmembrane region" description="Helical" evidence="1">
    <location>
        <begin position="21"/>
        <end position="41"/>
    </location>
</feature>
<reference evidence="3 4" key="1">
    <citation type="submission" date="2020-07" db="EMBL/GenBank/DDBJ databases">
        <title>Sequencing the genomes of 1000 actinobacteria strains.</title>
        <authorList>
            <person name="Klenk H.-P."/>
        </authorList>
    </citation>
    <scope>NUCLEOTIDE SEQUENCE [LARGE SCALE GENOMIC DNA]</scope>
    <source>
        <strain evidence="3 4">DSM 21350</strain>
    </source>
</reference>
<feature type="transmembrane region" description="Helical" evidence="1">
    <location>
        <begin position="84"/>
        <end position="104"/>
    </location>
</feature>
<keyword evidence="1" id="KW-0472">Membrane</keyword>
<evidence type="ECO:0000313" key="4">
    <source>
        <dbReference type="Proteomes" id="UP000535511"/>
    </source>
</evidence>
<dbReference type="AlphaFoldDB" id="A0A7Y9E450"/>
<evidence type="ECO:0000313" key="3">
    <source>
        <dbReference type="EMBL" id="NYD40546.1"/>
    </source>
</evidence>
<accession>A0A7Y9E450</accession>
<organism evidence="3 4">
    <name type="scientific">Nocardioides panaciterrulae</name>
    <dbReference type="NCBI Taxonomy" id="661492"/>
    <lineage>
        <taxon>Bacteria</taxon>
        <taxon>Bacillati</taxon>
        <taxon>Actinomycetota</taxon>
        <taxon>Actinomycetes</taxon>
        <taxon>Propionibacteriales</taxon>
        <taxon>Nocardioidaceae</taxon>
        <taxon>Nocardioides</taxon>
    </lineage>
</organism>
<feature type="transmembrane region" description="Helical" evidence="1">
    <location>
        <begin position="53"/>
        <end position="72"/>
    </location>
</feature>
<dbReference type="RefSeq" id="WP_179662418.1">
    <property type="nucleotide sequence ID" value="NZ_JACCBG010000001.1"/>
</dbReference>
<gene>
    <name evidence="3" type="ORF">BJZ21_000629</name>
</gene>
<keyword evidence="1" id="KW-0812">Transmembrane</keyword>
<dbReference type="SUPFAM" id="SSF81324">
    <property type="entry name" value="Voltage-gated potassium channels"/>
    <property type="match status" value="1"/>
</dbReference>
<keyword evidence="4" id="KW-1185">Reference proteome</keyword>
<dbReference type="Proteomes" id="UP000535511">
    <property type="component" value="Unassembled WGS sequence"/>
</dbReference>
<dbReference type="InterPro" id="IPR013099">
    <property type="entry name" value="K_chnl_dom"/>
</dbReference>
<dbReference type="Pfam" id="PF07885">
    <property type="entry name" value="Ion_trans_2"/>
    <property type="match status" value="1"/>
</dbReference>
<name>A0A7Y9E450_9ACTN</name>
<feature type="domain" description="Potassium channel" evidence="2">
    <location>
        <begin position="92"/>
        <end position="172"/>
    </location>
</feature>
<feature type="transmembrane region" description="Helical" evidence="1">
    <location>
        <begin position="154"/>
        <end position="176"/>
    </location>
</feature>
<dbReference type="EMBL" id="JACCBG010000001">
    <property type="protein sequence ID" value="NYD40546.1"/>
    <property type="molecule type" value="Genomic_DNA"/>
</dbReference>
<comment type="caution">
    <text evidence="3">The sequence shown here is derived from an EMBL/GenBank/DDBJ whole genome shotgun (WGS) entry which is preliminary data.</text>
</comment>
<evidence type="ECO:0000256" key="1">
    <source>
        <dbReference type="SAM" id="Phobius"/>
    </source>
</evidence>
<proteinExistence type="predicted"/>
<feature type="transmembrane region" description="Helical" evidence="1">
    <location>
        <begin position="124"/>
        <end position="142"/>
    </location>
</feature>
<protein>
    <recommendedName>
        <fullName evidence="2">Potassium channel domain-containing protein</fullName>
    </recommendedName>
</protein>
<sequence length="183" mass="19226">MHPGTTVTGTGPVAPPAARRAAVISLARSSAVALAIGAAYFLLPMTRLDGRSWLALGAGLVLVAVVLGWQLREITRSPFPRVRGVEALVLGLILFFVVFATVYYVMGRADPADFTEPLTRLDSMYFTVTVFATVGFGDIAAVSEAARAVATIQMLGDLVLVGFVARMLVNAVQVGLGGSDDRS</sequence>
<keyword evidence="1" id="KW-1133">Transmembrane helix</keyword>
<dbReference type="Gene3D" id="1.10.287.70">
    <property type="match status" value="1"/>
</dbReference>
<evidence type="ECO:0000259" key="2">
    <source>
        <dbReference type="Pfam" id="PF07885"/>
    </source>
</evidence>